<evidence type="ECO:0000259" key="1">
    <source>
        <dbReference type="Pfam" id="PF00651"/>
    </source>
</evidence>
<dbReference type="Proteomes" id="UP000499080">
    <property type="component" value="Unassembled WGS sequence"/>
</dbReference>
<dbReference type="CDD" id="cd18186">
    <property type="entry name" value="BTB_POZ_ZBTB_KLHL-like"/>
    <property type="match status" value="1"/>
</dbReference>
<comment type="caution">
    <text evidence="2">The sequence shown here is derived from an EMBL/GenBank/DDBJ whole genome shotgun (WGS) entry which is preliminary data.</text>
</comment>
<accession>A0A4Y2STM7</accession>
<sequence length="109" mass="12974">MFKAMFSSDMMEKDRSTIDLPDLDGVTLRRLLFYICIDSLEDLSWKDVFDLFLAADEYGMEDFKTRCSVLSKASLGKLTFVIFFMLPTCMMMKLQRRQTFYFWRKVRVS</sequence>
<evidence type="ECO:0000313" key="2">
    <source>
        <dbReference type="EMBL" id="GBN91664.1"/>
    </source>
</evidence>
<dbReference type="InterPro" id="IPR000210">
    <property type="entry name" value="BTB/POZ_dom"/>
</dbReference>
<name>A0A4Y2STM7_ARAVE</name>
<proteinExistence type="predicted"/>
<dbReference type="AlphaFoldDB" id="A0A4Y2STM7"/>
<keyword evidence="3" id="KW-1185">Reference proteome</keyword>
<dbReference type="OrthoDB" id="5863680at2759"/>
<dbReference type="InterPro" id="IPR011333">
    <property type="entry name" value="SKP1/BTB/POZ_sf"/>
</dbReference>
<dbReference type="Pfam" id="PF00651">
    <property type="entry name" value="BTB"/>
    <property type="match status" value="1"/>
</dbReference>
<evidence type="ECO:0000313" key="3">
    <source>
        <dbReference type="Proteomes" id="UP000499080"/>
    </source>
</evidence>
<gene>
    <name evidence="2" type="ORF">AVEN_273318_1</name>
</gene>
<protein>
    <recommendedName>
        <fullName evidence="1">BTB domain-containing protein</fullName>
    </recommendedName>
</protein>
<dbReference type="SUPFAM" id="SSF54695">
    <property type="entry name" value="POZ domain"/>
    <property type="match status" value="1"/>
</dbReference>
<organism evidence="2 3">
    <name type="scientific">Araneus ventricosus</name>
    <name type="common">Orbweaver spider</name>
    <name type="synonym">Epeira ventricosa</name>
    <dbReference type="NCBI Taxonomy" id="182803"/>
    <lineage>
        <taxon>Eukaryota</taxon>
        <taxon>Metazoa</taxon>
        <taxon>Ecdysozoa</taxon>
        <taxon>Arthropoda</taxon>
        <taxon>Chelicerata</taxon>
        <taxon>Arachnida</taxon>
        <taxon>Araneae</taxon>
        <taxon>Araneomorphae</taxon>
        <taxon>Entelegynae</taxon>
        <taxon>Araneoidea</taxon>
        <taxon>Araneidae</taxon>
        <taxon>Araneus</taxon>
    </lineage>
</organism>
<reference evidence="2 3" key="1">
    <citation type="journal article" date="2019" name="Sci. Rep.">
        <title>Orb-weaving spider Araneus ventricosus genome elucidates the spidroin gene catalogue.</title>
        <authorList>
            <person name="Kono N."/>
            <person name="Nakamura H."/>
            <person name="Ohtoshi R."/>
            <person name="Moran D.A.P."/>
            <person name="Shinohara A."/>
            <person name="Yoshida Y."/>
            <person name="Fujiwara M."/>
            <person name="Mori M."/>
            <person name="Tomita M."/>
            <person name="Arakawa K."/>
        </authorList>
    </citation>
    <scope>NUCLEOTIDE SEQUENCE [LARGE SCALE GENOMIC DNA]</scope>
</reference>
<dbReference type="EMBL" id="BGPR01024002">
    <property type="protein sequence ID" value="GBN91664.1"/>
    <property type="molecule type" value="Genomic_DNA"/>
</dbReference>
<dbReference type="Gene3D" id="3.30.710.10">
    <property type="entry name" value="Potassium Channel Kv1.1, Chain A"/>
    <property type="match status" value="1"/>
</dbReference>
<feature type="domain" description="BTB" evidence="1">
    <location>
        <begin position="1"/>
        <end position="71"/>
    </location>
</feature>